<dbReference type="OrthoDB" id="3725402at2"/>
<dbReference type="Proteomes" id="UP000321196">
    <property type="component" value="Unassembled WGS sequence"/>
</dbReference>
<proteinExistence type="predicted"/>
<comment type="caution">
    <text evidence="2">The sequence shown here is derived from an EMBL/GenBank/DDBJ whole genome shotgun (WGS) entry which is preliminary data.</text>
</comment>
<evidence type="ECO:0000313" key="2">
    <source>
        <dbReference type="EMBL" id="TXK04114.1"/>
    </source>
</evidence>
<gene>
    <name evidence="2" type="ORF">FVP60_10130</name>
</gene>
<dbReference type="EMBL" id="VRSW01000003">
    <property type="protein sequence ID" value="TXK04114.1"/>
    <property type="molecule type" value="Genomic_DNA"/>
</dbReference>
<dbReference type="AlphaFoldDB" id="A0A5C8HLG7"/>
<evidence type="ECO:0000256" key="1">
    <source>
        <dbReference type="SAM" id="MobiDB-lite"/>
    </source>
</evidence>
<reference evidence="2 3" key="1">
    <citation type="submission" date="2019-08" db="EMBL/GenBank/DDBJ databases">
        <authorList>
            <person name="Dong K."/>
        </authorList>
    </citation>
    <scope>NUCLEOTIDE SEQUENCE [LARGE SCALE GENOMIC DNA]</scope>
    <source>
        <strain evidence="2 3">M4-8</strain>
    </source>
</reference>
<keyword evidence="3" id="KW-1185">Reference proteome</keyword>
<dbReference type="Pfam" id="PF13835">
    <property type="entry name" value="DUF4194"/>
    <property type="match status" value="1"/>
</dbReference>
<protein>
    <submittedName>
        <fullName evidence="2">DUF4194 domain-containing protein</fullName>
    </submittedName>
</protein>
<sequence>MDAQRSLFHAAGGCAPAGRHARPISPGNQQRRADQDRRRGVVLHGQAGWHSRNVHGTAVCARRTASRGRTVTIIGEHEDELFEDETLEESLEDETLEESIDTVPIDDDAVTYFEGDDGGLDLAERRALVVLLKHRFVTVETSNGVWDTIVKSRKIINSRLNDLFLELVIDVDREVAFKRQVSPRAMGLDFPTLLFAHAWQREETALLVFLRLKFREAEGRGEKYGRVSREAMYDFLKDNRAATATDEVRDGSRAKRAVDALKTAQLLKEVDTDEFRISPAIAVLLPASTLMNLLSWLTDQVIGATEEDTL</sequence>
<feature type="region of interest" description="Disordered" evidence="1">
    <location>
        <begin position="1"/>
        <end position="39"/>
    </location>
</feature>
<accession>A0A5C8HLG7</accession>
<dbReference type="InterPro" id="IPR025449">
    <property type="entry name" value="JetB"/>
</dbReference>
<organism evidence="2 3">
    <name type="scientific">Microbacterium mitrae</name>
    <dbReference type="NCBI Taxonomy" id="664640"/>
    <lineage>
        <taxon>Bacteria</taxon>
        <taxon>Bacillati</taxon>
        <taxon>Actinomycetota</taxon>
        <taxon>Actinomycetes</taxon>
        <taxon>Micrococcales</taxon>
        <taxon>Microbacteriaceae</taxon>
        <taxon>Microbacterium</taxon>
    </lineage>
</organism>
<name>A0A5C8HLG7_9MICO</name>
<evidence type="ECO:0000313" key="3">
    <source>
        <dbReference type="Proteomes" id="UP000321196"/>
    </source>
</evidence>